<organism evidence="1 2">
    <name type="scientific">Myroides marinus</name>
    <dbReference type="NCBI Taxonomy" id="703342"/>
    <lineage>
        <taxon>Bacteria</taxon>
        <taxon>Pseudomonadati</taxon>
        <taxon>Bacteroidota</taxon>
        <taxon>Flavobacteriia</taxon>
        <taxon>Flavobacteriales</taxon>
        <taxon>Flavobacteriaceae</taxon>
        <taxon>Myroides</taxon>
    </lineage>
</organism>
<gene>
    <name evidence="1" type="ORF">AV926_07940</name>
</gene>
<proteinExistence type="predicted"/>
<evidence type="ECO:0000313" key="2">
    <source>
        <dbReference type="Proteomes" id="UP000076630"/>
    </source>
</evidence>
<protein>
    <recommendedName>
        <fullName evidence="3">BioF2-like acetyltransferase domain-containing protein</fullName>
    </recommendedName>
</protein>
<dbReference type="AlphaFoldDB" id="A0A163ZGA9"/>
<evidence type="ECO:0008006" key="3">
    <source>
        <dbReference type="Google" id="ProtNLM"/>
    </source>
</evidence>
<dbReference type="Gene3D" id="3.40.630.30">
    <property type="match status" value="1"/>
</dbReference>
<dbReference type="RefSeq" id="WP_038988570.1">
    <property type="nucleotide sequence ID" value="NZ_JWJO01000155.1"/>
</dbReference>
<comment type="caution">
    <text evidence="1">The sequence shown here is derived from an EMBL/GenBank/DDBJ whole genome shotgun (WGS) entry which is preliminary data.</text>
</comment>
<dbReference type="Proteomes" id="UP000076630">
    <property type="component" value="Unassembled WGS sequence"/>
</dbReference>
<dbReference type="SUPFAM" id="SSF55729">
    <property type="entry name" value="Acyl-CoA N-acyltransferases (Nat)"/>
    <property type="match status" value="1"/>
</dbReference>
<dbReference type="InterPro" id="IPR016181">
    <property type="entry name" value="Acyl_CoA_acyltransferase"/>
</dbReference>
<accession>A0A163ZGA9</accession>
<keyword evidence="2" id="KW-1185">Reference proteome</keyword>
<name>A0A163ZGA9_9FLAO</name>
<dbReference type="OrthoDB" id="3034222at2"/>
<evidence type="ECO:0000313" key="1">
    <source>
        <dbReference type="EMBL" id="KZE81718.1"/>
    </source>
</evidence>
<sequence>MEERIYSLKWYNSILDIGLNKEEWNNIYCNESIFKQYDFMFGIENSILKDVTIKYLVILSNNRIIGILPCFNYKLELDVVANKFVKKSSSFIRKFFPNFFKLNIFCIGSPVATCVNHIAFIKDFELLKDDKSLGNLVFDELKVKYQETKSSLLMVKEIPLNELQVFKDFFKDTFHIFESLPNSFIPIFNKDLLYPNILVKKYRNRIKRSYNIVEKLPYKWKIITDFSTLVDEVYVLYLNVYNNSSTKFEKLTKDFFKQMNLLGDKSYLLTCYDDNKLICAELIIEDDDAIIPMYLGLDYTFTRNKEIYNNVIFRTIKIAEQKNKKWIIFGQTSYLAKAYSGALFEKLYFAFYSNNLFVNFLLKYIFKYLFPSFNKPDVSSIQSNVVNSDIFKERLEKSGITFENL</sequence>
<reference evidence="1 2" key="1">
    <citation type="submission" date="2016-01" db="EMBL/GenBank/DDBJ databases">
        <title>Whole genome sequencing of Myroides marinus L41.</title>
        <authorList>
            <person name="Hong K.W."/>
        </authorList>
    </citation>
    <scope>NUCLEOTIDE SEQUENCE [LARGE SCALE GENOMIC DNA]</scope>
    <source>
        <strain evidence="1 2">L41</strain>
    </source>
</reference>
<dbReference type="EMBL" id="LQNU01000052">
    <property type="protein sequence ID" value="KZE81718.1"/>
    <property type="molecule type" value="Genomic_DNA"/>
</dbReference>